<keyword evidence="8" id="KW-0547">Nucleotide-binding</keyword>
<protein>
    <recommendedName>
        <fullName evidence="10">L-threonylcarbamoyladenylate synthase</fullName>
        <ecNumber evidence="3">2.7.7.87</ecNumber>
    </recommendedName>
    <alternativeName>
        <fullName evidence="10">L-threonylcarbamoyladenylate synthase</fullName>
    </alternativeName>
</protein>
<dbReference type="InterPro" id="IPR017945">
    <property type="entry name" value="DHBP_synth_RibB-like_a/b_dom"/>
</dbReference>
<keyword evidence="5 13" id="KW-0808">Transferase</keyword>
<reference evidence="13" key="1">
    <citation type="submission" date="2024-07" db="EMBL/GenBank/DDBJ databases">
        <authorList>
            <person name="Yu S.T."/>
        </authorList>
    </citation>
    <scope>NUCLEOTIDE SEQUENCE</scope>
    <source>
        <strain evidence="13">Y1</strain>
    </source>
</reference>
<evidence type="ECO:0000256" key="7">
    <source>
        <dbReference type="ARBA" id="ARBA00022695"/>
    </source>
</evidence>
<dbReference type="RefSeq" id="WP_369185149.1">
    <property type="nucleotide sequence ID" value="NZ_CP163445.1"/>
</dbReference>
<evidence type="ECO:0000256" key="10">
    <source>
        <dbReference type="ARBA" id="ARBA00029774"/>
    </source>
</evidence>
<dbReference type="GO" id="GO:0000049">
    <property type="term" value="F:tRNA binding"/>
    <property type="evidence" value="ECO:0007669"/>
    <property type="project" value="TreeGrafter"/>
</dbReference>
<dbReference type="GO" id="GO:0005524">
    <property type="term" value="F:ATP binding"/>
    <property type="evidence" value="ECO:0007669"/>
    <property type="project" value="UniProtKB-KW"/>
</dbReference>
<name>A0AB39TUY8_9ACTN</name>
<dbReference type="GO" id="GO:0061710">
    <property type="term" value="F:L-threonylcarbamoyladenylate synthase"/>
    <property type="evidence" value="ECO:0007669"/>
    <property type="project" value="UniProtKB-EC"/>
</dbReference>
<evidence type="ECO:0000256" key="3">
    <source>
        <dbReference type="ARBA" id="ARBA00012584"/>
    </source>
</evidence>
<dbReference type="PANTHER" id="PTHR17490:SF16">
    <property type="entry name" value="THREONYLCARBAMOYL-AMP SYNTHASE"/>
    <property type="match status" value="1"/>
</dbReference>
<evidence type="ECO:0000256" key="9">
    <source>
        <dbReference type="ARBA" id="ARBA00022840"/>
    </source>
</evidence>
<keyword evidence="7 13" id="KW-0548">Nucleotidyltransferase</keyword>
<gene>
    <name evidence="13" type="ORF">AB2U05_32690</name>
</gene>
<evidence type="ECO:0000256" key="2">
    <source>
        <dbReference type="ARBA" id="ARBA00007663"/>
    </source>
</evidence>
<accession>A0AB39TUY8</accession>
<evidence type="ECO:0000256" key="1">
    <source>
        <dbReference type="ARBA" id="ARBA00004496"/>
    </source>
</evidence>
<dbReference type="Gene3D" id="3.90.870.10">
    <property type="entry name" value="DHBP synthase"/>
    <property type="match status" value="1"/>
</dbReference>
<keyword evidence="4" id="KW-0963">Cytoplasm</keyword>
<organism evidence="13">
    <name type="scientific">Streptomyces sp. Y1</name>
    <dbReference type="NCBI Taxonomy" id="3238634"/>
    <lineage>
        <taxon>Bacteria</taxon>
        <taxon>Bacillati</taxon>
        <taxon>Actinomycetota</taxon>
        <taxon>Actinomycetes</taxon>
        <taxon>Kitasatosporales</taxon>
        <taxon>Streptomycetaceae</taxon>
        <taxon>Streptomyces</taxon>
    </lineage>
</organism>
<dbReference type="InterPro" id="IPR006070">
    <property type="entry name" value="Sua5-like_dom"/>
</dbReference>
<keyword evidence="9" id="KW-0067">ATP-binding</keyword>
<dbReference type="GO" id="GO:0005737">
    <property type="term" value="C:cytoplasm"/>
    <property type="evidence" value="ECO:0007669"/>
    <property type="project" value="UniProtKB-SubCell"/>
</dbReference>
<comment type="similarity">
    <text evidence="2">Belongs to the SUA5 family.</text>
</comment>
<dbReference type="EC" id="2.7.7.87" evidence="3"/>
<sequence>MRPIPAEQLIAAARALEAGELVIVPTERWYMICADATNLAACNSIFDGKQRPRAKSLVLVTPSLEECEKQFVIHPEARQLADAFWPGDLAMLLPWQSVDVGARHPAVGSPALTTYSSGPLGALATAARTPVAATTVNISGNAGVAAPGPAITTREVQRFLDSTGVKATVILDGGVAPAAHHLTIVDCSTPAARLVRTGLVHQRAISAVLGRQVE</sequence>
<evidence type="ECO:0000256" key="4">
    <source>
        <dbReference type="ARBA" id="ARBA00022490"/>
    </source>
</evidence>
<feature type="domain" description="YrdC-like" evidence="12">
    <location>
        <begin position="6"/>
        <end position="200"/>
    </location>
</feature>
<evidence type="ECO:0000256" key="8">
    <source>
        <dbReference type="ARBA" id="ARBA00022741"/>
    </source>
</evidence>
<dbReference type="Pfam" id="PF01300">
    <property type="entry name" value="Sua5_yciO_yrdC"/>
    <property type="match status" value="1"/>
</dbReference>
<dbReference type="InterPro" id="IPR050156">
    <property type="entry name" value="TC-AMP_synthase_SUA5"/>
</dbReference>
<dbReference type="SUPFAM" id="SSF55821">
    <property type="entry name" value="YrdC/RibB"/>
    <property type="match status" value="1"/>
</dbReference>
<proteinExistence type="inferred from homology"/>
<comment type="catalytic activity">
    <reaction evidence="11">
        <text>L-threonine + hydrogencarbonate + ATP = L-threonylcarbamoyladenylate + diphosphate + H2O</text>
        <dbReference type="Rhea" id="RHEA:36407"/>
        <dbReference type="ChEBI" id="CHEBI:15377"/>
        <dbReference type="ChEBI" id="CHEBI:17544"/>
        <dbReference type="ChEBI" id="CHEBI:30616"/>
        <dbReference type="ChEBI" id="CHEBI:33019"/>
        <dbReference type="ChEBI" id="CHEBI:57926"/>
        <dbReference type="ChEBI" id="CHEBI:73682"/>
        <dbReference type="EC" id="2.7.7.87"/>
    </reaction>
</comment>
<comment type="subcellular location">
    <subcellularLocation>
        <location evidence="1">Cytoplasm</location>
    </subcellularLocation>
</comment>
<keyword evidence="6" id="KW-0819">tRNA processing</keyword>
<dbReference type="EMBL" id="CP163445">
    <property type="protein sequence ID" value="XDQ82919.1"/>
    <property type="molecule type" value="Genomic_DNA"/>
</dbReference>
<dbReference type="PANTHER" id="PTHR17490">
    <property type="entry name" value="SUA5"/>
    <property type="match status" value="1"/>
</dbReference>
<dbReference type="GO" id="GO:0006450">
    <property type="term" value="P:regulation of translational fidelity"/>
    <property type="evidence" value="ECO:0007669"/>
    <property type="project" value="TreeGrafter"/>
</dbReference>
<evidence type="ECO:0000256" key="11">
    <source>
        <dbReference type="ARBA" id="ARBA00048366"/>
    </source>
</evidence>
<evidence type="ECO:0000313" key="13">
    <source>
        <dbReference type="EMBL" id="XDQ82919.1"/>
    </source>
</evidence>
<evidence type="ECO:0000259" key="12">
    <source>
        <dbReference type="PROSITE" id="PS51163"/>
    </source>
</evidence>
<dbReference type="GO" id="GO:0003725">
    <property type="term" value="F:double-stranded RNA binding"/>
    <property type="evidence" value="ECO:0007669"/>
    <property type="project" value="InterPro"/>
</dbReference>
<evidence type="ECO:0000256" key="5">
    <source>
        <dbReference type="ARBA" id="ARBA00022679"/>
    </source>
</evidence>
<dbReference type="PROSITE" id="PS51163">
    <property type="entry name" value="YRDC"/>
    <property type="match status" value="1"/>
</dbReference>
<evidence type="ECO:0000256" key="6">
    <source>
        <dbReference type="ARBA" id="ARBA00022694"/>
    </source>
</evidence>
<dbReference type="AlphaFoldDB" id="A0AB39TUY8"/>
<dbReference type="GO" id="GO:0008033">
    <property type="term" value="P:tRNA processing"/>
    <property type="evidence" value="ECO:0007669"/>
    <property type="project" value="UniProtKB-KW"/>
</dbReference>